<feature type="domain" description="Bacterial bifunctional deaminase-reductase C-terminal" evidence="1">
    <location>
        <begin position="4"/>
        <end position="175"/>
    </location>
</feature>
<dbReference type="SUPFAM" id="SSF53597">
    <property type="entry name" value="Dihydrofolate reductase-like"/>
    <property type="match status" value="1"/>
</dbReference>
<gene>
    <name evidence="2" type="ORF">P5G59_13010</name>
</gene>
<organism evidence="2 3">
    <name type="scientific">Leifsonia virtsii</name>
    <dbReference type="NCBI Taxonomy" id="3035915"/>
    <lineage>
        <taxon>Bacteria</taxon>
        <taxon>Bacillati</taxon>
        <taxon>Actinomycetota</taxon>
        <taxon>Actinomycetes</taxon>
        <taxon>Micrococcales</taxon>
        <taxon>Microbacteriaceae</taxon>
        <taxon>Leifsonia</taxon>
    </lineage>
</organism>
<dbReference type="RefSeq" id="WP_301219416.1">
    <property type="nucleotide sequence ID" value="NZ_JAROCB010000003.1"/>
</dbReference>
<protein>
    <submittedName>
        <fullName evidence="2">Dihydrofolate reductase family protein</fullName>
    </submittedName>
</protein>
<accession>A0ABT8J0C3</accession>
<comment type="caution">
    <text evidence="2">The sequence shown here is derived from an EMBL/GenBank/DDBJ whole genome shotgun (WGS) entry which is preliminary data.</text>
</comment>
<dbReference type="Proteomes" id="UP001174210">
    <property type="component" value="Unassembled WGS sequence"/>
</dbReference>
<dbReference type="InterPro" id="IPR024072">
    <property type="entry name" value="DHFR-like_dom_sf"/>
</dbReference>
<dbReference type="PANTHER" id="PTHR38011:SF11">
    <property type="entry name" value="2,5-DIAMINO-6-RIBOSYLAMINO-4(3H)-PYRIMIDINONE 5'-PHOSPHATE REDUCTASE"/>
    <property type="match status" value="1"/>
</dbReference>
<reference evidence="2" key="1">
    <citation type="submission" date="2023-03" db="EMBL/GenBank/DDBJ databases">
        <title>MT1 and MT2 Draft Genomes of Novel Species.</title>
        <authorList>
            <person name="Venkateswaran K."/>
        </authorList>
    </citation>
    <scope>NUCLEOTIDE SEQUENCE</scope>
    <source>
        <strain evidence="2">F6_8S_P_1A</strain>
    </source>
</reference>
<proteinExistence type="predicted"/>
<dbReference type="PANTHER" id="PTHR38011">
    <property type="entry name" value="DIHYDROFOLATE REDUCTASE FAMILY PROTEIN (AFU_ORTHOLOGUE AFUA_8G06820)"/>
    <property type="match status" value="1"/>
</dbReference>
<evidence type="ECO:0000313" key="3">
    <source>
        <dbReference type="Proteomes" id="UP001174210"/>
    </source>
</evidence>
<dbReference type="Gene3D" id="3.40.430.10">
    <property type="entry name" value="Dihydrofolate Reductase, subunit A"/>
    <property type="match status" value="1"/>
</dbReference>
<sequence length="184" mass="20243">MARLIFSAIASVDGYTVDASGSFEWAHPDREVHAFANDLDRGIGTYLYGRRMYETMRVWQDMPEDDPLIADYAAVWRDADKVVFSSSLADVATPRTRLERRFDPELVRELVRTSDRDVSIGGPTVAAAAFAAGLVDQVWMILVPVAVGGGTPALPPGRFVALDLLEERRFGNGTVALHYAVNRA</sequence>
<evidence type="ECO:0000313" key="2">
    <source>
        <dbReference type="EMBL" id="MDN4598066.1"/>
    </source>
</evidence>
<dbReference type="Pfam" id="PF01872">
    <property type="entry name" value="RibD_C"/>
    <property type="match status" value="1"/>
</dbReference>
<dbReference type="InterPro" id="IPR050765">
    <property type="entry name" value="Riboflavin_Biosynth_HTPR"/>
</dbReference>
<keyword evidence="3" id="KW-1185">Reference proteome</keyword>
<evidence type="ECO:0000259" key="1">
    <source>
        <dbReference type="Pfam" id="PF01872"/>
    </source>
</evidence>
<name>A0ABT8J0C3_9MICO</name>
<dbReference type="InterPro" id="IPR002734">
    <property type="entry name" value="RibDG_C"/>
</dbReference>
<dbReference type="EMBL" id="JAROCB010000003">
    <property type="protein sequence ID" value="MDN4598066.1"/>
    <property type="molecule type" value="Genomic_DNA"/>
</dbReference>